<evidence type="ECO:0000259" key="6">
    <source>
        <dbReference type="Pfam" id="PF01361"/>
    </source>
</evidence>
<feature type="domain" description="4-oxalocrotonate tautomerase-like" evidence="6">
    <location>
        <begin position="30"/>
        <end position="90"/>
    </location>
</feature>
<dbReference type="InterPro" id="IPR018191">
    <property type="entry name" value="4-OT"/>
</dbReference>
<keyword evidence="2 4" id="KW-0413">Isomerase</keyword>
<dbReference type="Proteomes" id="UP000005737">
    <property type="component" value="Unassembled WGS sequence"/>
</dbReference>
<dbReference type="PANTHER" id="PTHR35530:SF1">
    <property type="entry name" value="2-HYDROXYMUCONATE TAUTOMERASE"/>
    <property type="match status" value="1"/>
</dbReference>
<dbReference type="SUPFAM" id="SSF55331">
    <property type="entry name" value="Tautomerase/MIF"/>
    <property type="match status" value="1"/>
</dbReference>
<evidence type="ECO:0000256" key="5">
    <source>
        <dbReference type="SAM" id="MobiDB-lite"/>
    </source>
</evidence>
<sequence length="96" mass="10488">MWFDDQVGTPTGLAGKSGRNCDGADKWNMPVIQVTMTEEDGGTTPEQKQALIQRLTQTFVEVMGRGEKTCVVTLQQIPTDQYGIGGRSVAEIRKQG</sequence>
<evidence type="ECO:0000256" key="1">
    <source>
        <dbReference type="ARBA" id="ARBA00006723"/>
    </source>
</evidence>
<dbReference type="Pfam" id="PF01361">
    <property type="entry name" value="Tautomerase"/>
    <property type="match status" value="1"/>
</dbReference>
<dbReference type="InterPro" id="IPR004370">
    <property type="entry name" value="4-OT-like_dom"/>
</dbReference>
<feature type="active site" description="Proton acceptor; via imino nitrogen" evidence="3">
    <location>
        <position position="30"/>
    </location>
</feature>
<dbReference type="HOGENOM" id="CLU_148073_1_2_12"/>
<dbReference type="RefSeq" id="WP_002774663.1">
    <property type="nucleotide sequence ID" value="NZ_JH597773.1"/>
</dbReference>
<reference evidence="7 8" key="1">
    <citation type="submission" date="2011-10" db="EMBL/GenBank/DDBJ databases">
        <title>The Improved High-Quality Draft genome of Leptonema illini DSM 21528.</title>
        <authorList>
            <consortium name="US DOE Joint Genome Institute (JGI-PGF)"/>
            <person name="Lucas S."/>
            <person name="Copeland A."/>
            <person name="Lapidus A."/>
            <person name="Glavina del Rio T."/>
            <person name="Dalin E."/>
            <person name="Tice H."/>
            <person name="Bruce D."/>
            <person name="Goodwin L."/>
            <person name="Pitluck S."/>
            <person name="Peters L."/>
            <person name="Mikhailova N."/>
            <person name="Held B."/>
            <person name="Kyrpides N."/>
            <person name="Mavromatis K."/>
            <person name="Ivanova N."/>
            <person name="Markowitz V."/>
            <person name="Cheng J.-F."/>
            <person name="Hugenholtz P."/>
            <person name="Woyke T."/>
            <person name="Wu D."/>
            <person name="Gronow S."/>
            <person name="Wellnitz S."/>
            <person name="Brambilla E.-M."/>
            <person name="Klenk H.-P."/>
            <person name="Eisen J.A."/>
        </authorList>
    </citation>
    <scope>NUCLEOTIDE SEQUENCE [LARGE SCALE GENOMIC DNA]</scope>
    <source>
        <strain evidence="7 8">DSM 21528</strain>
    </source>
</reference>
<protein>
    <recommendedName>
        <fullName evidence="4">Tautomerase</fullName>
        <ecNumber evidence="4">5.3.2.-</ecNumber>
    </recommendedName>
</protein>
<dbReference type="EMBL" id="JH597773">
    <property type="protein sequence ID" value="EHQ08209.1"/>
    <property type="molecule type" value="Genomic_DNA"/>
</dbReference>
<dbReference type="EC" id="5.3.2.-" evidence="4"/>
<keyword evidence="8" id="KW-1185">Reference proteome</keyword>
<dbReference type="NCBIfam" id="TIGR00013">
    <property type="entry name" value="taut"/>
    <property type="match status" value="1"/>
</dbReference>
<evidence type="ECO:0000256" key="3">
    <source>
        <dbReference type="PIRSR" id="PIRSR618191-1"/>
    </source>
</evidence>
<evidence type="ECO:0000313" key="7">
    <source>
        <dbReference type="EMBL" id="EHQ08209.1"/>
    </source>
</evidence>
<accession>H2CJP8</accession>
<dbReference type="AlphaFoldDB" id="H2CJP8"/>
<gene>
    <name evidence="7" type="ORF">Lepil_3552</name>
</gene>
<dbReference type="InterPro" id="IPR014347">
    <property type="entry name" value="Tautomerase/MIF_sf"/>
</dbReference>
<evidence type="ECO:0000256" key="2">
    <source>
        <dbReference type="ARBA" id="ARBA00023235"/>
    </source>
</evidence>
<organism evidence="7 8">
    <name type="scientific">Leptonema illini DSM 21528</name>
    <dbReference type="NCBI Taxonomy" id="929563"/>
    <lineage>
        <taxon>Bacteria</taxon>
        <taxon>Pseudomonadati</taxon>
        <taxon>Spirochaetota</taxon>
        <taxon>Spirochaetia</taxon>
        <taxon>Leptospirales</taxon>
        <taxon>Leptospiraceae</taxon>
        <taxon>Leptonema</taxon>
    </lineage>
</organism>
<name>H2CJP8_9LEPT</name>
<dbReference type="PANTHER" id="PTHR35530">
    <property type="entry name" value="TAUTOMERASE-RELATED"/>
    <property type="match status" value="1"/>
</dbReference>
<evidence type="ECO:0000313" key="8">
    <source>
        <dbReference type="Proteomes" id="UP000005737"/>
    </source>
</evidence>
<evidence type="ECO:0000256" key="4">
    <source>
        <dbReference type="RuleBase" id="RU362032"/>
    </source>
</evidence>
<proteinExistence type="inferred from homology"/>
<dbReference type="GO" id="GO:0016853">
    <property type="term" value="F:isomerase activity"/>
    <property type="evidence" value="ECO:0007669"/>
    <property type="project" value="UniProtKB-UniRule"/>
</dbReference>
<comment type="similarity">
    <text evidence="1 4">Belongs to the 4-oxalocrotonate tautomerase family.</text>
</comment>
<dbReference type="Gene3D" id="3.30.429.10">
    <property type="entry name" value="Macrophage Migration Inhibitory Factor"/>
    <property type="match status" value="1"/>
</dbReference>
<dbReference type="STRING" id="183.GCA_002009735_00790"/>
<feature type="region of interest" description="Disordered" evidence="5">
    <location>
        <begin position="1"/>
        <end position="25"/>
    </location>
</feature>